<dbReference type="PROSITE" id="PS50110">
    <property type="entry name" value="RESPONSE_REGULATORY"/>
    <property type="match status" value="1"/>
</dbReference>
<dbReference type="CDD" id="cd00156">
    <property type="entry name" value="REC"/>
    <property type="match status" value="1"/>
</dbReference>
<dbReference type="InterPro" id="IPR011006">
    <property type="entry name" value="CheY-like_superfamily"/>
</dbReference>
<dbReference type="KEGG" id="aell:AELL_0937"/>
<dbReference type="Proteomes" id="UP000290588">
    <property type="component" value="Unassembled WGS sequence"/>
</dbReference>
<dbReference type="RefSeq" id="WP_118916834.1">
    <property type="nucleotide sequence ID" value="NZ_CP032097.1"/>
</dbReference>
<sequence>MSQSLKCSFDKAFLERARLLYIENEEVSRKEATEIFAVFFKKVLIARDKEEGINVFLENRSEIDIILLDINLPNSTGIELLEEIRKVDWDIPILIVAAFTEVESLLKSIKFNITNYIVKPMQLNTTLKIISQLMEVKEQKRELARKDNELKQFISILDSYNIICELDLEFNITSANDAFLSNSGYELNEVIGKNISDKSMLCSHETQGMKIQDSLLRGNTWVGLSKKVSKEGNFYYTHSTILPIYHNNGKIKKFIEFATLISKYENEILALKKHILILKSENFKAYQELKKENQSNIELVGNLQQEVNLSKSLQKELDENVVNNQKLLMEIYNLRKQNSVLLEKLYVQEKRFEEFQSAVIGRR</sequence>
<dbReference type="InterPro" id="IPR035965">
    <property type="entry name" value="PAS-like_dom_sf"/>
</dbReference>
<evidence type="ECO:0000313" key="11">
    <source>
        <dbReference type="Proteomes" id="UP000262582"/>
    </source>
</evidence>
<dbReference type="GO" id="GO:0005829">
    <property type="term" value="C:cytosol"/>
    <property type="evidence" value="ECO:0007669"/>
    <property type="project" value="TreeGrafter"/>
</dbReference>
<evidence type="ECO:0000256" key="3">
    <source>
        <dbReference type="ARBA" id="ARBA00023015"/>
    </source>
</evidence>
<keyword evidence="5" id="KW-0804">Transcription</keyword>
<evidence type="ECO:0000256" key="6">
    <source>
        <dbReference type="PROSITE-ProRule" id="PRU00169"/>
    </source>
</evidence>
<keyword evidence="11" id="KW-1185">Reference proteome</keyword>
<gene>
    <name evidence="9" type="ORF">AELL_0937</name>
    <name evidence="10" type="ORF">CP962_11705</name>
</gene>
<protein>
    <submittedName>
        <fullName evidence="9">PAS sensor-containing response regulator</fullName>
    </submittedName>
</protein>
<reference evidence="10 12" key="1">
    <citation type="submission" date="2017-09" db="EMBL/GenBank/DDBJ databases">
        <title>Genomics of the genus Arcobacter.</title>
        <authorList>
            <person name="Perez-Cataluna A."/>
            <person name="Figueras M.J."/>
            <person name="Salas-Masso N."/>
        </authorList>
    </citation>
    <scope>NUCLEOTIDE SEQUENCE [LARGE SCALE GENOMIC DNA]</scope>
    <source>
        <strain evidence="10 12">CECT 7837</strain>
    </source>
</reference>
<dbReference type="NCBIfam" id="TIGR00229">
    <property type="entry name" value="sensory_box"/>
    <property type="match status" value="1"/>
</dbReference>
<dbReference type="Gene3D" id="3.40.50.2300">
    <property type="match status" value="1"/>
</dbReference>
<dbReference type="EMBL" id="NXIG01000013">
    <property type="protein sequence ID" value="RXI29235.1"/>
    <property type="molecule type" value="Genomic_DNA"/>
</dbReference>
<evidence type="ECO:0000256" key="7">
    <source>
        <dbReference type="SAM" id="Coils"/>
    </source>
</evidence>
<keyword evidence="1 6" id="KW-0597">Phosphoprotein</keyword>
<feature type="coiled-coil region" evidence="7">
    <location>
        <begin position="261"/>
        <end position="306"/>
    </location>
</feature>
<dbReference type="GO" id="GO:0000976">
    <property type="term" value="F:transcription cis-regulatory region binding"/>
    <property type="evidence" value="ECO:0007669"/>
    <property type="project" value="TreeGrafter"/>
</dbReference>
<organism evidence="10 12">
    <name type="scientific">Arcobacter ellisii</name>
    <dbReference type="NCBI Taxonomy" id="913109"/>
    <lineage>
        <taxon>Bacteria</taxon>
        <taxon>Pseudomonadati</taxon>
        <taxon>Campylobacterota</taxon>
        <taxon>Epsilonproteobacteria</taxon>
        <taxon>Campylobacterales</taxon>
        <taxon>Arcobacteraceae</taxon>
        <taxon>Arcobacter</taxon>
    </lineage>
</organism>
<evidence type="ECO:0000313" key="12">
    <source>
        <dbReference type="Proteomes" id="UP000290588"/>
    </source>
</evidence>
<proteinExistence type="predicted"/>
<dbReference type="OrthoDB" id="9787344at2"/>
<keyword evidence="3" id="KW-0805">Transcription regulation</keyword>
<keyword evidence="4" id="KW-0238">DNA-binding</keyword>
<dbReference type="PANTHER" id="PTHR48111:SF1">
    <property type="entry name" value="TWO-COMPONENT RESPONSE REGULATOR ORR33"/>
    <property type="match status" value="1"/>
</dbReference>
<dbReference type="Gene3D" id="3.30.450.20">
    <property type="entry name" value="PAS domain"/>
    <property type="match status" value="1"/>
</dbReference>
<evidence type="ECO:0000256" key="2">
    <source>
        <dbReference type="ARBA" id="ARBA00023012"/>
    </source>
</evidence>
<evidence type="ECO:0000313" key="9">
    <source>
        <dbReference type="EMBL" id="AXX94616.1"/>
    </source>
</evidence>
<dbReference type="AlphaFoldDB" id="A0A347U6Y8"/>
<keyword evidence="2" id="KW-0902">Two-component regulatory system</keyword>
<name>A0A347U6Y8_9BACT</name>
<evidence type="ECO:0000256" key="5">
    <source>
        <dbReference type="ARBA" id="ARBA00023163"/>
    </source>
</evidence>
<evidence type="ECO:0000256" key="1">
    <source>
        <dbReference type="ARBA" id="ARBA00022553"/>
    </source>
</evidence>
<dbReference type="EMBL" id="CP032097">
    <property type="protein sequence ID" value="AXX94616.1"/>
    <property type="molecule type" value="Genomic_DNA"/>
</dbReference>
<dbReference type="InterPro" id="IPR001789">
    <property type="entry name" value="Sig_transdc_resp-reg_receiver"/>
</dbReference>
<dbReference type="InterPro" id="IPR000014">
    <property type="entry name" value="PAS"/>
</dbReference>
<dbReference type="Pfam" id="PF00072">
    <property type="entry name" value="Response_reg"/>
    <property type="match status" value="1"/>
</dbReference>
<dbReference type="SUPFAM" id="SSF52172">
    <property type="entry name" value="CheY-like"/>
    <property type="match status" value="1"/>
</dbReference>
<evidence type="ECO:0000256" key="4">
    <source>
        <dbReference type="ARBA" id="ARBA00023125"/>
    </source>
</evidence>
<evidence type="ECO:0000313" key="10">
    <source>
        <dbReference type="EMBL" id="RXI29235.1"/>
    </source>
</evidence>
<reference evidence="9 11" key="2">
    <citation type="submission" date="2018-08" db="EMBL/GenBank/DDBJ databases">
        <title>Complete genome of the Arcobacter ellisii type strain LMG 26155.</title>
        <authorList>
            <person name="Miller W.G."/>
            <person name="Yee E."/>
            <person name="Bono J.L."/>
        </authorList>
    </citation>
    <scope>NUCLEOTIDE SEQUENCE [LARGE SCALE GENOMIC DNA]</scope>
    <source>
        <strain evidence="9 11">LMG 26155</strain>
    </source>
</reference>
<accession>A0A347U6Y8</accession>
<dbReference type="Pfam" id="PF13426">
    <property type="entry name" value="PAS_9"/>
    <property type="match status" value="1"/>
</dbReference>
<dbReference type="GO" id="GO:0000156">
    <property type="term" value="F:phosphorelay response regulator activity"/>
    <property type="evidence" value="ECO:0007669"/>
    <property type="project" value="TreeGrafter"/>
</dbReference>
<keyword evidence="7" id="KW-0175">Coiled coil</keyword>
<dbReference type="Proteomes" id="UP000262582">
    <property type="component" value="Chromosome"/>
</dbReference>
<dbReference type="InterPro" id="IPR039420">
    <property type="entry name" value="WalR-like"/>
</dbReference>
<dbReference type="PANTHER" id="PTHR48111">
    <property type="entry name" value="REGULATOR OF RPOS"/>
    <property type="match status" value="1"/>
</dbReference>
<feature type="modified residue" description="4-aspartylphosphate" evidence="6">
    <location>
        <position position="69"/>
    </location>
</feature>
<dbReference type="GO" id="GO:0006355">
    <property type="term" value="P:regulation of DNA-templated transcription"/>
    <property type="evidence" value="ECO:0007669"/>
    <property type="project" value="TreeGrafter"/>
</dbReference>
<dbReference type="CDD" id="cd00130">
    <property type="entry name" value="PAS"/>
    <property type="match status" value="1"/>
</dbReference>
<dbReference type="GO" id="GO:0032993">
    <property type="term" value="C:protein-DNA complex"/>
    <property type="evidence" value="ECO:0007669"/>
    <property type="project" value="TreeGrafter"/>
</dbReference>
<evidence type="ECO:0000259" key="8">
    <source>
        <dbReference type="PROSITE" id="PS50110"/>
    </source>
</evidence>
<dbReference type="SUPFAM" id="SSF55785">
    <property type="entry name" value="PYP-like sensor domain (PAS domain)"/>
    <property type="match status" value="1"/>
</dbReference>
<feature type="domain" description="Response regulatory" evidence="8">
    <location>
        <begin position="18"/>
        <end position="134"/>
    </location>
</feature>
<dbReference type="SMART" id="SM00448">
    <property type="entry name" value="REC"/>
    <property type="match status" value="1"/>
</dbReference>